<dbReference type="InterPro" id="IPR028973">
    <property type="entry name" value="PhnB-like"/>
</dbReference>
<evidence type="ECO:0000313" key="2">
    <source>
        <dbReference type="EMBL" id="SDY29345.1"/>
    </source>
</evidence>
<dbReference type="CDD" id="cd06588">
    <property type="entry name" value="PhnB_like"/>
    <property type="match status" value="1"/>
</dbReference>
<dbReference type="Pfam" id="PF06983">
    <property type="entry name" value="3-dmu-9_3-mt"/>
    <property type="match status" value="1"/>
</dbReference>
<dbReference type="AlphaFoldDB" id="A0A1H3IPV7"/>
<feature type="domain" description="PhnB-like" evidence="1">
    <location>
        <begin position="6"/>
        <end position="139"/>
    </location>
</feature>
<proteinExistence type="predicted"/>
<dbReference type="SUPFAM" id="SSF54593">
    <property type="entry name" value="Glyoxalase/Bleomycin resistance protein/Dihydroxybiphenyl dioxygenase"/>
    <property type="match status" value="1"/>
</dbReference>
<dbReference type="InterPro" id="IPR029068">
    <property type="entry name" value="Glyas_Bleomycin-R_OHBP_Dase"/>
</dbReference>
<evidence type="ECO:0000313" key="3">
    <source>
        <dbReference type="Proteomes" id="UP000198935"/>
    </source>
</evidence>
<accession>A0A1H3IPV7</accession>
<dbReference type="PANTHER" id="PTHR33990:SF1">
    <property type="entry name" value="PROTEIN YJDN"/>
    <property type="match status" value="1"/>
</dbReference>
<dbReference type="PANTHER" id="PTHR33990">
    <property type="entry name" value="PROTEIN YJDN-RELATED"/>
    <property type="match status" value="1"/>
</dbReference>
<evidence type="ECO:0000259" key="1">
    <source>
        <dbReference type="Pfam" id="PF06983"/>
    </source>
</evidence>
<sequence>MMVIGINPYLIFDGKGQEATKFYQSALDATVVGIQTYGELPENPDAPLADEKKNLIVHAHLKIGGTDLMISDEFPGSCTQSEAKVSHITIAVMTDNVKNTEEVFGKLQVGGEIVLPLQKTFFSPSYGQVMDKFGVTWHVSTQAAETN</sequence>
<gene>
    <name evidence="2" type="ORF">SAMN05421736_101882</name>
</gene>
<dbReference type="Gene3D" id="3.10.180.10">
    <property type="entry name" value="2,3-Dihydroxybiphenyl 1,2-Dioxygenase, domain 1"/>
    <property type="match status" value="1"/>
</dbReference>
<reference evidence="3" key="1">
    <citation type="submission" date="2016-10" db="EMBL/GenBank/DDBJ databases">
        <authorList>
            <person name="Varghese N."/>
            <person name="Submissions S."/>
        </authorList>
    </citation>
    <scope>NUCLEOTIDE SEQUENCE [LARGE SCALE GENOMIC DNA]</scope>
    <source>
        <strain evidence="3">SP</strain>
    </source>
</reference>
<organism evidence="2 3">
    <name type="scientific">Evansella caseinilytica</name>
    <dbReference type="NCBI Taxonomy" id="1503961"/>
    <lineage>
        <taxon>Bacteria</taxon>
        <taxon>Bacillati</taxon>
        <taxon>Bacillota</taxon>
        <taxon>Bacilli</taxon>
        <taxon>Bacillales</taxon>
        <taxon>Bacillaceae</taxon>
        <taxon>Evansella</taxon>
    </lineage>
</organism>
<name>A0A1H3IPV7_9BACI</name>
<protein>
    <submittedName>
        <fullName evidence="2">PhnB protein</fullName>
    </submittedName>
</protein>
<dbReference type="EMBL" id="FNPI01000001">
    <property type="protein sequence ID" value="SDY29345.1"/>
    <property type="molecule type" value="Genomic_DNA"/>
</dbReference>
<dbReference type="Proteomes" id="UP000198935">
    <property type="component" value="Unassembled WGS sequence"/>
</dbReference>
<keyword evidence="3" id="KW-1185">Reference proteome</keyword>
<dbReference type="STRING" id="1503961.SAMN05421736_101882"/>